<reference evidence="1 2" key="1">
    <citation type="submission" date="2019-09" db="EMBL/GenBank/DDBJ databases">
        <title>Actinomadura physcomitrii sp. nov., a novel actinomycete isolated from moss [Physcomitrium sphaericum (Ludw) Fuernr].</title>
        <authorList>
            <person name="Zhuang X."/>
            <person name="Liu C."/>
        </authorList>
    </citation>
    <scope>NUCLEOTIDE SEQUENCE [LARGE SCALE GENOMIC DNA]</scope>
    <source>
        <strain evidence="1 2">HMC1</strain>
    </source>
</reference>
<proteinExistence type="predicted"/>
<evidence type="ECO:0000313" key="1">
    <source>
        <dbReference type="EMBL" id="KAB2352261.1"/>
    </source>
</evidence>
<dbReference type="OrthoDB" id="9920535at2"/>
<dbReference type="RefSeq" id="WP_151556902.1">
    <property type="nucleotide sequence ID" value="NZ_WBMT01000001.1"/>
</dbReference>
<organism evidence="1 2">
    <name type="scientific">Actinomadura rudentiformis</name>
    <dbReference type="NCBI Taxonomy" id="359158"/>
    <lineage>
        <taxon>Bacteria</taxon>
        <taxon>Bacillati</taxon>
        <taxon>Actinomycetota</taxon>
        <taxon>Actinomycetes</taxon>
        <taxon>Streptosporangiales</taxon>
        <taxon>Thermomonosporaceae</taxon>
        <taxon>Actinomadura</taxon>
    </lineage>
</organism>
<sequence length="184" mass="20079">MAQRAQLWNDACAVYATLIDGGDLPVQATQLFVGEGEKVFLQDYYVGWRTSITLTYDEIIMALGAENFYQRSDFASQAIQSTFQDDYGMVTSHLTDQRLIIMTAPQTRSLWHRDLIAINGRLNEAGNLVPEEFNVAYDGHRPQTIYGPAALGLTISLAWAAGGAHALQNPVFGPVAAAVSAGPR</sequence>
<dbReference type="EMBL" id="WBMT01000001">
    <property type="protein sequence ID" value="KAB2352261.1"/>
    <property type="molecule type" value="Genomic_DNA"/>
</dbReference>
<keyword evidence="2" id="KW-1185">Reference proteome</keyword>
<dbReference type="AlphaFoldDB" id="A0A6H9YUR0"/>
<name>A0A6H9YUR0_9ACTN</name>
<comment type="caution">
    <text evidence="1">The sequence shown here is derived from an EMBL/GenBank/DDBJ whole genome shotgun (WGS) entry which is preliminary data.</text>
</comment>
<gene>
    <name evidence="1" type="ORF">F8566_00710</name>
</gene>
<accession>A0A6H9YUR0</accession>
<protein>
    <submittedName>
        <fullName evidence="1">Uncharacterized protein</fullName>
    </submittedName>
</protein>
<evidence type="ECO:0000313" key="2">
    <source>
        <dbReference type="Proteomes" id="UP000468735"/>
    </source>
</evidence>
<dbReference type="Proteomes" id="UP000468735">
    <property type="component" value="Unassembled WGS sequence"/>
</dbReference>